<evidence type="ECO:0000313" key="2">
    <source>
        <dbReference type="WBParaSite" id="L893_g20048.t1"/>
    </source>
</evidence>
<dbReference type="WBParaSite" id="L893_g20048.t1">
    <property type="protein sequence ID" value="L893_g20048.t1"/>
    <property type="gene ID" value="L893_g20048"/>
</dbReference>
<dbReference type="AlphaFoldDB" id="A0A1I7YV69"/>
<organism evidence="1 2">
    <name type="scientific">Steinernema glaseri</name>
    <dbReference type="NCBI Taxonomy" id="37863"/>
    <lineage>
        <taxon>Eukaryota</taxon>
        <taxon>Metazoa</taxon>
        <taxon>Ecdysozoa</taxon>
        <taxon>Nematoda</taxon>
        <taxon>Chromadorea</taxon>
        <taxon>Rhabditida</taxon>
        <taxon>Tylenchina</taxon>
        <taxon>Panagrolaimomorpha</taxon>
        <taxon>Strongyloidoidea</taxon>
        <taxon>Steinernematidae</taxon>
        <taxon>Steinernema</taxon>
    </lineage>
</organism>
<sequence>MAALRKFRHQITESVRRLVSSPNSSARSARLFFWPRKFDNYSANDTLPTPDSSRSVSFEDAVSWPYIDEDDENGS</sequence>
<keyword evidence="1" id="KW-1185">Reference proteome</keyword>
<accession>A0A1I7YV69</accession>
<protein>
    <submittedName>
        <fullName evidence="2">Uncharacterized protein</fullName>
    </submittedName>
</protein>
<evidence type="ECO:0000313" key="1">
    <source>
        <dbReference type="Proteomes" id="UP000095287"/>
    </source>
</evidence>
<reference evidence="2" key="1">
    <citation type="submission" date="2016-11" db="UniProtKB">
        <authorList>
            <consortium name="WormBaseParasite"/>
        </authorList>
    </citation>
    <scope>IDENTIFICATION</scope>
</reference>
<name>A0A1I7YV69_9BILA</name>
<dbReference type="Proteomes" id="UP000095287">
    <property type="component" value="Unplaced"/>
</dbReference>
<proteinExistence type="predicted"/>